<evidence type="ECO:0000313" key="1">
    <source>
        <dbReference type="EMBL" id="MBB5740673.1"/>
    </source>
</evidence>
<proteinExistence type="predicted"/>
<accession>A0A7W9C8E3</accession>
<evidence type="ECO:0000313" key="2">
    <source>
        <dbReference type="Proteomes" id="UP000527324"/>
    </source>
</evidence>
<dbReference type="RefSeq" id="WP_183217220.1">
    <property type="nucleotide sequence ID" value="NZ_CAJFZW010000066.1"/>
</dbReference>
<dbReference type="Proteomes" id="UP000527324">
    <property type="component" value="Unassembled WGS sequence"/>
</dbReference>
<organism evidence="1 2">
    <name type="scientific">Brevundimonas aurantiaca</name>
    <dbReference type="NCBI Taxonomy" id="74316"/>
    <lineage>
        <taxon>Bacteria</taxon>
        <taxon>Pseudomonadati</taxon>
        <taxon>Pseudomonadota</taxon>
        <taxon>Alphaproteobacteria</taxon>
        <taxon>Caulobacterales</taxon>
        <taxon>Caulobacteraceae</taxon>
        <taxon>Brevundimonas</taxon>
    </lineage>
</organism>
<comment type="caution">
    <text evidence="1">The sequence shown here is derived from an EMBL/GenBank/DDBJ whole genome shotgun (WGS) entry which is preliminary data.</text>
</comment>
<protein>
    <submittedName>
        <fullName evidence="1">Uncharacterized protein</fullName>
    </submittedName>
</protein>
<dbReference type="AlphaFoldDB" id="A0A7W9C8E3"/>
<gene>
    <name evidence="1" type="ORF">GGQ93_002392</name>
</gene>
<dbReference type="EMBL" id="JACHOQ010000005">
    <property type="protein sequence ID" value="MBB5740673.1"/>
    <property type="molecule type" value="Genomic_DNA"/>
</dbReference>
<keyword evidence="2" id="KW-1185">Reference proteome</keyword>
<reference evidence="1 2" key="1">
    <citation type="submission" date="2020-08" db="EMBL/GenBank/DDBJ databases">
        <title>Genomic Encyclopedia of Type Strains, Phase IV (KMG-IV): sequencing the most valuable type-strain genomes for metagenomic binning, comparative biology and taxonomic classification.</title>
        <authorList>
            <person name="Goeker M."/>
        </authorList>
    </citation>
    <scope>NUCLEOTIDE SEQUENCE [LARGE SCALE GENOMIC DNA]</scope>
    <source>
        <strain evidence="1 2">DSM 4731</strain>
    </source>
</reference>
<sequence length="59" mass="6791">MTPDFENDLDGQDDPEWEAEQRELAGMLSAADLWFDDCIRRSDPCDPAFWDDEPDDPDA</sequence>
<name>A0A7W9C8E3_9CAUL</name>